<protein>
    <submittedName>
        <fullName evidence="1">Uncharacterized protein</fullName>
    </submittedName>
</protein>
<sequence>MIRRRTASVANAYRKTPNSQNMTISLLMIVLHCAYFTMAASTELLHSASPGVAASVDLKSAGQAGIRFDSAGLKDEGLAKDGSLLSGRRGAEGSASGAHKIQLFVTDAEAKLDGHPALSDVDLIAKDKSILGFTRAYAEFEDHNTYQIPTIITEKLQEEEKFQLYLNDMHDRLVINEKGGSRDYWRGRRRAVRQMVADREMRSELLKNIDLAQQQSKSERWWMKLYNLFLSHFKRDSWKQYQASLRLSKLRRGFLPSEEIRTAVFRLSIFARQGPNFTERELKLIENISHDISHLTAEDEALITEISSQTFSQRKNTKAYQLLERYHQAFTKHPKMPKHLKILRHFNAGVAWTRQDRQLFEMLERMKDMKNAPQNLFQNKQAEQSIVARSHHWRRLGNRQVFWWDEGKLSSDDGVSLRKFNKEQLKLLEENSYKFGGKMLDVLNVQTAITARNYLDQIGTIEKDLGKAAGVGEPLNAFQAFASIEERAFTLLGKKEQYLNHLKNTNPQVVPSYKKLYVDHILETGLVPEKLIKIANGISGGKPEYFDGLEHEFYKLRAHLRKEEKGEINRLIKLSSDDKKFEYESKFVKVLGILTKADARAEFDIETGQSVTRFLDLLSTLKEQENRRARLRIDKLKEFSKPRTHNNVRSDN</sequence>
<dbReference type="AlphaFoldDB" id="A0A2S4VQQ4"/>
<keyword evidence="2" id="KW-1185">Reference proteome</keyword>
<dbReference type="EMBL" id="PKSL01000035">
    <property type="protein sequence ID" value="POW11887.1"/>
    <property type="molecule type" value="Genomic_DNA"/>
</dbReference>
<evidence type="ECO:0000313" key="1">
    <source>
        <dbReference type="EMBL" id="POW11887.1"/>
    </source>
</evidence>
<gene>
    <name evidence="1" type="ORF">PSTT_04896</name>
</gene>
<accession>A0A2S4VQQ4</accession>
<organism evidence="1 2">
    <name type="scientific">Puccinia striiformis</name>
    <dbReference type="NCBI Taxonomy" id="27350"/>
    <lineage>
        <taxon>Eukaryota</taxon>
        <taxon>Fungi</taxon>
        <taxon>Dikarya</taxon>
        <taxon>Basidiomycota</taxon>
        <taxon>Pucciniomycotina</taxon>
        <taxon>Pucciniomycetes</taxon>
        <taxon>Pucciniales</taxon>
        <taxon>Pucciniaceae</taxon>
        <taxon>Puccinia</taxon>
    </lineage>
</organism>
<proteinExistence type="predicted"/>
<dbReference type="VEuPathDB" id="FungiDB:PSHT_14576"/>
<reference evidence="1" key="1">
    <citation type="submission" date="2017-12" db="EMBL/GenBank/DDBJ databases">
        <title>Gene loss provides genomic basis for host adaptation in cereal stripe rust fungi.</title>
        <authorList>
            <person name="Xia C."/>
        </authorList>
    </citation>
    <scope>NUCLEOTIDE SEQUENCE [LARGE SCALE GENOMIC DNA]</scope>
    <source>
        <strain evidence="1">93-210</strain>
    </source>
</reference>
<comment type="caution">
    <text evidence="1">The sequence shown here is derived from an EMBL/GenBank/DDBJ whole genome shotgun (WGS) entry which is preliminary data.</text>
</comment>
<name>A0A2S4VQQ4_9BASI</name>
<dbReference type="Proteomes" id="UP000239156">
    <property type="component" value="Unassembled WGS sequence"/>
</dbReference>
<evidence type="ECO:0000313" key="2">
    <source>
        <dbReference type="Proteomes" id="UP000239156"/>
    </source>
</evidence>
<dbReference type="VEuPathDB" id="FungiDB:PSTT_04896"/>